<reference evidence="1 2" key="1">
    <citation type="journal article" date="2015" name="Antonie Van Leeuwenhoek">
        <title>Prauserella endophytica sp. nov., an endophytic actinobacterium isolated from Tamarix taklamakanensis.</title>
        <authorList>
            <person name="Liu J.M."/>
            <person name="Habden X."/>
            <person name="Guo L."/>
            <person name="Tuo L."/>
            <person name="Jiang Z.K."/>
            <person name="Liu S.W."/>
            <person name="Liu X.F."/>
            <person name="Chen L."/>
            <person name="Li R.F."/>
            <person name="Zhang Y.Q."/>
            <person name="Sun C.H."/>
        </authorList>
    </citation>
    <scope>NUCLEOTIDE SEQUENCE [LARGE SCALE GENOMIC DNA]</scope>
    <source>
        <strain evidence="1 2">CGMCC 4.7182</strain>
    </source>
</reference>
<evidence type="ECO:0008006" key="3">
    <source>
        <dbReference type="Google" id="ProtNLM"/>
    </source>
</evidence>
<comment type="caution">
    <text evidence="1">The sequence shown here is derived from an EMBL/GenBank/DDBJ whole genome shotgun (WGS) entry which is preliminary data.</text>
</comment>
<protein>
    <recommendedName>
        <fullName evidence="3">Excreted virulence factor EspC (Type VII ESX diderm)</fullName>
    </recommendedName>
</protein>
<evidence type="ECO:0000313" key="1">
    <source>
        <dbReference type="EMBL" id="TKG63830.1"/>
    </source>
</evidence>
<name>A0ABY2RX29_9PSEU</name>
<gene>
    <name evidence="1" type="ORF">FCN18_29845</name>
</gene>
<keyword evidence="2" id="KW-1185">Reference proteome</keyword>
<dbReference type="Proteomes" id="UP000309992">
    <property type="component" value="Unassembled WGS sequence"/>
</dbReference>
<dbReference type="EMBL" id="SWMS01000022">
    <property type="protein sequence ID" value="TKG63830.1"/>
    <property type="molecule type" value="Genomic_DNA"/>
</dbReference>
<organism evidence="1 2">
    <name type="scientific">Prauserella endophytica</name>
    <dbReference type="NCBI Taxonomy" id="1592324"/>
    <lineage>
        <taxon>Bacteria</taxon>
        <taxon>Bacillati</taxon>
        <taxon>Actinomycetota</taxon>
        <taxon>Actinomycetes</taxon>
        <taxon>Pseudonocardiales</taxon>
        <taxon>Pseudonocardiaceae</taxon>
        <taxon>Prauserella</taxon>
        <taxon>Prauserella coralliicola group</taxon>
    </lineage>
</organism>
<accession>A0ABY2RX29</accession>
<sequence length="102" mass="10535">MDGYGVDPRSLVAAGERFVELADEAGEATAKFLGGIEPHAGANQGFATTGKAGALASLWESQLDDLGKRTAMAGGLLRESADGYERMEHAVVESLPPLSSAN</sequence>
<evidence type="ECO:0000313" key="2">
    <source>
        <dbReference type="Proteomes" id="UP000309992"/>
    </source>
</evidence>
<proteinExistence type="predicted"/>